<dbReference type="PROSITE" id="PS00107">
    <property type="entry name" value="PROTEIN_KINASE_ATP"/>
    <property type="match status" value="1"/>
</dbReference>
<dbReference type="SUPFAM" id="SSF46894">
    <property type="entry name" value="C-terminal effector domain of the bipartite response regulators"/>
    <property type="match status" value="1"/>
</dbReference>
<dbReference type="Gene3D" id="3.40.50.300">
    <property type="entry name" value="P-loop containing nucleotide triphosphate hydrolases"/>
    <property type="match status" value="1"/>
</dbReference>
<evidence type="ECO:0000256" key="4">
    <source>
        <dbReference type="SAM" id="MobiDB-lite"/>
    </source>
</evidence>
<dbReference type="Pfam" id="PF00069">
    <property type="entry name" value="Pkinase"/>
    <property type="match status" value="1"/>
</dbReference>
<dbReference type="SMART" id="SM00421">
    <property type="entry name" value="HTH_LUXR"/>
    <property type="match status" value="1"/>
</dbReference>
<proteinExistence type="predicted"/>
<evidence type="ECO:0000313" key="7">
    <source>
        <dbReference type="EMBL" id="MDV6271482.1"/>
    </source>
</evidence>
<reference evidence="7 8" key="1">
    <citation type="submission" date="2023-10" db="EMBL/GenBank/DDBJ databases">
        <title>Development of a sustainable strategy for remediation of hydrocarbon-contaminated territories based on the waste exchange concept.</title>
        <authorList>
            <person name="Krivoruchko A."/>
        </authorList>
    </citation>
    <scope>NUCLEOTIDE SEQUENCE [LARGE SCALE GENOMIC DNA]</scope>
    <source>
        <strain evidence="7 8">IEGM 1203</strain>
    </source>
</reference>
<dbReference type="PROSITE" id="PS50011">
    <property type="entry name" value="PROTEIN_KINASE_DOM"/>
    <property type="match status" value="1"/>
</dbReference>
<dbReference type="Proteomes" id="UP001185927">
    <property type="component" value="Unassembled WGS sequence"/>
</dbReference>
<dbReference type="PRINTS" id="PR00364">
    <property type="entry name" value="DISEASERSIST"/>
</dbReference>
<accession>A0ABU4C4Q0</accession>
<dbReference type="GO" id="GO:0016301">
    <property type="term" value="F:kinase activity"/>
    <property type="evidence" value="ECO:0007669"/>
    <property type="project" value="UniProtKB-KW"/>
</dbReference>
<organism evidence="7 8">
    <name type="scientific">Rhodococcus globerulus</name>
    <dbReference type="NCBI Taxonomy" id="33008"/>
    <lineage>
        <taxon>Bacteria</taxon>
        <taxon>Bacillati</taxon>
        <taxon>Actinomycetota</taxon>
        <taxon>Actinomycetes</taxon>
        <taxon>Mycobacteriales</taxon>
        <taxon>Nocardiaceae</taxon>
        <taxon>Rhodococcus</taxon>
    </lineage>
</organism>
<dbReference type="EMBL" id="JAWLKB010000049">
    <property type="protein sequence ID" value="MDV6271482.1"/>
    <property type="molecule type" value="Genomic_DNA"/>
</dbReference>
<feature type="binding site" evidence="3">
    <location>
        <position position="55"/>
    </location>
    <ligand>
        <name>ATP</name>
        <dbReference type="ChEBI" id="CHEBI:30616"/>
    </ligand>
</feature>
<dbReference type="Gene3D" id="1.25.40.10">
    <property type="entry name" value="Tetratricopeptide repeat domain"/>
    <property type="match status" value="1"/>
</dbReference>
<dbReference type="Pfam" id="PF13176">
    <property type="entry name" value="TPR_7"/>
    <property type="match status" value="1"/>
</dbReference>
<dbReference type="InterPro" id="IPR008271">
    <property type="entry name" value="Ser/Thr_kinase_AS"/>
</dbReference>
<dbReference type="SUPFAM" id="SSF56112">
    <property type="entry name" value="Protein kinase-like (PK-like)"/>
    <property type="match status" value="1"/>
</dbReference>
<dbReference type="Pfam" id="PF00196">
    <property type="entry name" value="GerE"/>
    <property type="match status" value="1"/>
</dbReference>
<dbReference type="PANTHER" id="PTHR47691:SF3">
    <property type="entry name" value="HTH-TYPE TRANSCRIPTIONAL REGULATOR RV0890C-RELATED"/>
    <property type="match status" value="1"/>
</dbReference>
<evidence type="ECO:0000256" key="2">
    <source>
        <dbReference type="ARBA" id="ARBA00022840"/>
    </source>
</evidence>
<dbReference type="CDD" id="cd06170">
    <property type="entry name" value="LuxR_C_like"/>
    <property type="match status" value="1"/>
</dbReference>
<dbReference type="InterPro" id="IPR000719">
    <property type="entry name" value="Prot_kinase_dom"/>
</dbReference>
<keyword evidence="1 3" id="KW-0547">Nucleotide-binding</keyword>
<dbReference type="SUPFAM" id="SSF48452">
    <property type="entry name" value="TPR-like"/>
    <property type="match status" value="1"/>
</dbReference>
<feature type="domain" description="Protein kinase" evidence="5">
    <location>
        <begin position="26"/>
        <end position="292"/>
    </location>
</feature>
<dbReference type="InterPro" id="IPR011009">
    <property type="entry name" value="Kinase-like_dom_sf"/>
</dbReference>
<gene>
    <name evidence="7" type="ORF">R3Q16_33280</name>
</gene>
<dbReference type="RefSeq" id="WP_317545959.1">
    <property type="nucleotide sequence ID" value="NZ_JAWLKB010000049.1"/>
</dbReference>
<dbReference type="InterPro" id="IPR000792">
    <property type="entry name" value="Tscrpt_reg_LuxR_C"/>
</dbReference>
<dbReference type="PANTHER" id="PTHR47691">
    <property type="entry name" value="REGULATOR-RELATED"/>
    <property type="match status" value="1"/>
</dbReference>
<dbReference type="PROSITE" id="PS50043">
    <property type="entry name" value="HTH_LUXR_2"/>
    <property type="match status" value="1"/>
</dbReference>
<evidence type="ECO:0000256" key="1">
    <source>
        <dbReference type="ARBA" id="ARBA00022741"/>
    </source>
</evidence>
<dbReference type="InterPro" id="IPR027417">
    <property type="entry name" value="P-loop_NTPase"/>
</dbReference>
<dbReference type="PROSITE" id="PS00108">
    <property type="entry name" value="PROTEIN_KINASE_ST"/>
    <property type="match status" value="1"/>
</dbReference>
<dbReference type="Gene3D" id="3.30.200.20">
    <property type="entry name" value="Phosphorylase Kinase, domain 1"/>
    <property type="match status" value="1"/>
</dbReference>
<keyword evidence="8" id="KW-1185">Reference proteome</keyword>
<comment type="caution">
    <text evidence="7">The sequence shown here is derived from an EMBL/GenBank/DDBJ whole genome shotgun (WGS) entry which is preliminary data.</text>
</comment>
<evidence type="ECO:0000259" key="6">
    <source>
        <dbReference type="PROSITE" id="PS50043"/>
    </source>
</evidence>
<evidence type="ECO:0000259" key="5">
    <source>
        <dbReference type="PROSITE" id="PS50011"/>
    </source>
</evidence>
<evidence type="ECO:0000313" key="8">
    <source>
        <dbReference type="Proteomes" id="UP001185927"/>
    </source>
</evidence>
<sequence>MTRDDPRSTRRHQTLTVAVELAAAGFSDAEEVGRGGFGIVYRCTQPGLDRVVAVKVLTADLPNEGRTRFVREQQAMGRLTGHPHIVTILQVGTTENDHPYIVMEFIPGDSLDTMLRKRGPLGLEEVLHLGVKLAGALETAHYRGILHRDVKPGNILITEYGEPVLTDFGISHIAGGFETATGVVTGSPAYTAPEVLKGSTSSPASDLYGLGATLFSALTGHAAFERRSGEQVISQFLRIATLPAPDLLEHGAPSDVSEAIGRAMSTDPKKRHSSIEEFGNELRLIQHRHQFFVDNMSLQTNKKSDPENLGEIPEPLKHSTPQRNDIPKLSERYSKGNLPSELTRFVGRRNETAVAKKNLASNRLLTLTGIGGVGKTRLALHVAGAVQRSYANGVWFVQLGELRDPSLVADVVAAALNVRNGSAQNMQAALAEFIDSQELLLVIDNCEQVVESAARLIAALLRKCGNLRILATSREPLGVSGESLIQVPPLSSPDPDHATPLKGMANYDSVILFADRASVAVPTFEITDSNKDTISRICRRLDGLPLAIELAAARLRGMSVEQILERLTDRYALLTRGGRTSPTRQQTLRQCIDWSFDLCTAREQLMWARTSIFAGSFELDAAEHVCGSDLTPDEVTDLVSSLVDKSILIRESSGTAVRFRMLEALIEYGRAKLEAGGDYLMQKQRHLDWYEQLVTTAQSEWISSQQVGWIARLEREQTNLREALELGMAENPDAGLRMAASLFHFWHARGIYGEGRRWLDRLLMCQTNSRLNRIKALYANSILAGIQGATTAARESVRAARNLTAHTHDPTSLALVELTDGSLKVIGGDFAEARLLIEKSVLDLVQPEMLTYRIAALHMLGIAYEQMNDSVRALSYHDQVLALTRTRGEAVYQAYSLWWIAFATWGRGERDKSIRMLEDALRLVRQVNNPSSAATGLELLAWIRADQRTDYRRAVVLMGAADELARSVGTTPVIFQDLRRVQHAKCEEKTRNALGKQQYEASFKEGRLLGLPGAIAYALSEPTPPAQQSDETADLTKRERQVAGLVSEGLTNKEIASRLVISPRTAQGHVEHILVKLGFTSRTQIATWVIEHADTR</sequence>
<dbReference type="CDD" id="cd14014">
    <property type="entry name" value="STKc_PknB_like"/>
    <property type="match status" value="1"/>
</dbReference>
<keyword evidence="7" id="KW-0808">Transferase</keyword>
<dbReference type="InterPro" id="IPR016032">
    <property type="entry name" value="Sig_transdc_resp-reg_C-effctor"/>
</dbReference>
<dbReference type="InterPro" id="IPR019734">
    <property type="entry name" value="TPR_rpt"/>
</dbReference>
<evidence type="ECO:0000256" key="3">
    <source>
        <dbReference type="PROSITE-ProRule" id="PRU10141"/>
    </source>
</evidence>
<dbReference type="Gene3D" id="1.10.510.10">
    <property type="entry name" value="Transferase(Phosphotransferase) domain 1"/>
    <property type="match status" value="1"/>
</dbReference>
<keyword evidence="2 3" id="KW-0067">ATP-binding</keyword>
<dbReference type="SMART" id="SM00220">
    <property type="entry name" value="S_TKc"/>
    <property type="match status" value="1"/>
</dbReference>
<feature type="domain" description="HTH luxR-type" evidence="6">
    <location>
        <begin position="1028"/>
        <end position="1093"/>
    </location>
</feature>
<dbReference type="Gene3D" id="1.10.10.10">
    <property type="entry name" value="Winged helix-like DNA-binding domain superfamily/Winged helix DNA-binding domain"/>
    <property type="match status" value="1"/>
</dbReference>
<feature type="region of interest" description="Disordered" evidence="4">
    <location>
        <begin position="300"/>
        <end position="333"/>
    </location>
</feature>
<name>A0ABU4C4Q0_RHOGO</name>
<dbReference type="InterPro" id="IPR017441">
    <property type="entry name" value="Protein_kinase_ATP_BS"/>
</dbReference>
<dbReference type="InterPro" id="IPR011990">
    <property type="entry name" value="TPR-like_helical_dom_sf"/>
</dbReference>
<dbReference type="PRINTS" id="PR00038">
    <property type="entry name" value="HTHLUXR"/>
</dbReference>
<dbReference type="SUPFAM" id="SSF52540">
    <property type="entry name" value="P-loop containing nucleoside triphosphate hydrolases"/>
    <property type="match status" value="1"/>
</dbReference>
<keyword evidence="7" id="KW-0418">Kinase</keyword>
<dbReference type="InterPro" id="IPR036388">
    <property type="entry name" value="WH-like_DNA-bd_sf"/>
</dbReference>
<protein>
    <submittedName>
        <fullName evidence="7">Protein kinase</fullName>
    </submittedName>
</protein>